<dbReference type="CDD" id="cd01941">
    <property type="entry name" value="YeiC_kinase_like"/>
    <property type="match status" value="1"/>
</dbReference>
<dbReference type="Pfam" id="PF00294">
    <property type="entry name" value="PfkB"/>
    <property type="match status" value="1"/>
</dbReference>
<name>A0ABR0KJP9_9EURO</name>
<organism evidence="7 8">
    <name type="scientific">Lithohypha guttulata</name>
    <dbReference type="NCBI Taxonomy" id="1690604"/>
    <lineage>
        <taxon>Eukaryota</taxon>
        <taxon>Fungi</taxon>
        <taxon>Dikarya</taxon>
        <taxon>Ascomycota</taxon>
        <taxon>Pezizomycotina</taxon>
        <taxon>Eurotiomycetes</taxon>
        <taxon>Chaetothyriomycetidae</taxon>
        <taxon>Chaetothyriales</taxon>
        <taxon>Trichomeriaceae</taxon>
        <taxon>Lithohypha</taxon>
    </lineage>
</organism>
<dbReference type="EMBL" id="JAVRRG010000014">
    <property type="protein sequence ID" value="KAK5098544.1"/>
    <property type="molecule type" value="Genomic_DNA"/>
</dbReference>
<protein>
    <recommendedName>
        <fullName evidence="6">Carbohydrate kinase PfkB domain-containing protein</fullName>
    </recommendedName>
</protein>
<accession>A0ABR0KJP9</accession>
<evidence type="ECO:0000256" key="2">
    <source>
        <dbReference type="ARBA" id="ARBA00022801"/>
    </source>
</evidence>
<dbReference type="SUPFAM" id="SSF53613">
    <property type="entry name" value="Ribokinase-like"/>
    <property type="match status" value="1"/>
</dbReference>
<dbReference type="HAMAP" id="MF_01876">
    <property type="entry name" value="PsiMP_glycosidase"/>
    <property type="match status" value="1"/>
</dbReference>
<evidence type="ECO:0000256" key="4">
    <source>
        <dbReference type="ARBA" id="ARBA00023239"/>
    </source>
</evidence>
<sequence length="805" mass="85674">MLLVKRCSSSLPSLRTKSIPYTASSTRLISTHTRNKLLSVHEEVEHALQTGKPVVALETTIYTHGFPYPENIALASHLESLVRVNGGVPATIGILDGIARVGLETEELIRLISTAGSKDTWKVSRRDMGFIGGLGGLRGQKLNGGTTISGTMILAHLAGIKIFATGGLGGVHRGGENSMDISADLTELGRTPVCVVSSGSKSFLDIPRTLEYLETQGVGVGTFADGREGDVDFPAFFSRDSGVKSPQTIRNEQDAAAIVHAQFSLPVQSGLLFANPVPVEAAMEREEIDGIIATAVQEADEMGIKGAKNTPYVLKRIRELSNNASVTANKALIEANVVRGTKVAVELCKLEKQDREDGAHGALKFAVSASSSSTSFSAPTTSESEARLVAQARHRKENDILVIGALAADTSCDYSPFNATSTEILPTLHTSSPASISQSAGGVGRNVATAAQYAGAQVSLASVVADDLAGKTLIQDLASSGIDTESLRVLDPDAGARTAQYVAVNDRNKDLMLAMGDFSIFSYPEFEQPEYWSNLIASQNAKPKWIVIDGNWSTSIISNILLAAKACQILVAFEPVSTVKAARLFHKTNTAMTEKSAAVVPDNLVSLGTPNEIELASMHEAAQESQLFESDAWWQTIDSFGLSSSGSRDKFVMMAGAKLADNGVPQQVVRLLPFVPNIITKLGAQGSLLTMLLRRDDPRLTSAESAPYILSRTKYESGLVGGVYMRLFPPAEVVRQDDIVSVNGVGDTMLGVVMAGTTAGMNANRQVRLEEIVPVAQRAAVLTLKSRDSVSASVVGMRDMLAMRQ</sequence>
<dbReference type="Pfam" id="PF04227">
    <property type="entry name" value="Indigoidine_A"/>
    <property type="match status" value="1"/>
</dbReference>
<dbReference type="SUPFAM" id="SSF110581">
    <property type="entry name" value="Indigoidine synthase A-like"/>
    <property type="match status" value="1"/>
</dbReference>
<evidence type="ECO:0000313" key="7">
    <source>
        <dbReference type="EMBL" id="KAK5098544.1"/>
    </source>
</evidence>
<dbReference type="Gene3D" id="3.40.1190.20">
    <property type="match status" value="1"/>
</dbReference>
<reference evidence="7 8" key="1">
    <citation type="submission" date="2023-08" db="EMBL/GenBank/DDBJ databases">
        <title>Black Yeasts Isolated from many extreme environments.</title>
        <authorList>
            <person name="Coleine C."/>
            <person name="Stajich J.E."/>
            <person name="Selbmann L."/>
        </authorList>
    </citation>
    <scope>NUCLEOTIDE SEQUENCE [LARGE SCALE GENOMIC DNA]</scope>
    <source>
        <strain evidence="7 8">CCFEE 5885</strain>
    </source>
</reference>
<dbReference type="InterPro" id="IPR022830">
    <property type="entry name" value="Indigdn_synthA-like"/>
</dbReference>
<keyword evidence="2" id="KW-0378">Hydrolase</keyword>
<comment type="caution">
    <text evidence="7">The sequence shown here is derived from an EMBL/GenBank/DDBJ whole genome shotgun (WGS) entry which is preliminary data.</text>
</comment>
<evidence type="ECO:0000259" key="6">
    <source>
        <dbReference type="Pfam" id="PF00294"/>
    </source>
</evidence>
<evidence type="ECO:0000256" key="3">
    <source>
        <dbReference type="ARBA" id="ARBA00023211"/>
    </source>
</evidence>
<dbReference type="Gene3D" id="3.40.1790.10">
    <property type="entry name" value="Indigoidine synthase domain"/>
    <property type="match status" value="1"/>
</dbReference>
<keyword evidence="5" id="KW-0326">Glycosidase</keyword>
<evidence type="ECO:0000313" key="8">
    <source>
        <dbReference type="Proteomes" id="UP001345013"/>
    </source>
</evidence>
<keyword evidence="4" id="KW-0456">Lyase</keyword>
<feature type="domain" description="Carbohydrate kinase PfkB" evidence="6">
    <location>
        <begin position="428"/>
        <end position="514"/>
    </location>
</feature>
<keyword evidence="8" id="KW-1185">Reference proteome</keyword>
<evidence type="ECO:0000256" key="1">
    <source>
        <dbReference type="ARBA" id="ARBA00022723"/>
    </source>
</evidence>
<keyword evidence="1" id="KW-0479">Metal-binding</keyword>
<gene>
    <name evidence="7" type="ORF">LTR24_001864</name>
</gene>
<dbReference type="InterPro" id="IPR029056">
    <property type="entry name" value="Ribokinase-like"/>
</dbReference>
<dbReference type="PANTHER" id="PTHR42909:SF1">
    <property type="entry name" value="CARBOHYDRATE KINASE PFKB DOMAIN-CONTAINING PROTEIN"/>
    <property type="match status" value="1"/>
</dbReference>
<dbReference type="InterPro" id="IPR007342">
    <property type="entry name" value="PsuG"/>
</dbReference>
<keyword evidence="3" id="KW-0464">Manganese</keyword>
<dbReference type="PANTHER" id="PTHR42909">
    <property type="entry name" value="ZGC:136858"/>
    <property type="match status" value="1"/>
</dbReference>
<dbReference type="InterPro" id="IPR011611">
    <property type="entry name" value="PfkB_dom"/>
</dbReference>
<evidence type="ECO:0000256" key="5">
    <source>
        <dbReference type="ARBA" id="ARBA00023295"/>
    </source>
</evidence>
<proteinExistence type="inferred from homology"/>
<dbReference type="Proteomes" id="UP001345013">
    <property type="component" value="Unassembled WGS sequence"/>
</dbReference>